<accession>A0A8H6JT55</accession>
<evidence type="ECO:0000313" key="2">
    <source>
        <dbReference type="EMBL" id="KAF6818710.1"/>
    </source>
</evidence>
<proteinExistence type="predicted"/>
<feature type="region of interest" description="Disordered" evidence="1">
    <location>
        <begin position="49"/>
        <end position="109"/>
    </location>
</feature>
<feature type="region of interest" description="Disordered" evidence="1">
    <location>
        <begin position="178"/>
        <end position="202"/>
    </location>
</feature>
<evidence type="ECO:0000313" key="3">
    <source>
        <dbReference type="Proteomes" id="UP000652219"/>
    </source>
</evidence>
<protein>
    <submittedName>
        <fullName evidence="2">Uncharacterized protein</fullName>
    </submittedName>
</protein>
<sequence>MERKVAINAYTHVVTPLAPTSSIRSISIIIIVPSGVQLTSMISQPVNPAARDGLDKTTDKEASGHADVASTSSPSFACFQLNKGRRRRTSHSGPPHPSRTHSARSARTGQLSLTVVPDAFSRPNMHRKAETKHASEPPSPCRLSTDENTTLACATPQTRRTEAKPWPTELKYCNATTDGKRRWSKHSPSQKRRVHQAAFVPA</sequence>
<name>A0A8H6JT55_9PEZI</name>
<feature type="compositionally biased region" description="Basic and acidic residues" evidence="1">
    <location>
        <begin position="52"/>
        <end position="64"/>
    </location>
</feature>
<gene>
    <name evidence="2" type="ORF">CSOJ01_01663</name>
</gene>
<organism evidence="2 3">
    <name type="scientific">Colletotrichum sojae</name>
    <dbReference type="NCBI Taxonomy" id="2175907"/>
    <lineage>
        <taxon>Eukaryota</taxon>
        <taxon>Fungi</taxon>
        <taxon>Dikarya</taxon>
        <taxon>Ascomycota</taxon>
        <taxon>Pezizomycotina</taxon>
        <taxon>Sordariomycetes</taxon>
        <taxon>Hypocreomycetidae</taxon>
        <taxon>Glomerellales</taxon>
        <taxon>Glomerellaceae</taxon>
        <taxon>Colletotrichum</taxon>
        <taxon>Colletotrichum orchidearum species complex</taxon>
    </lineage>
</organism>
<dbReference type="Proteomes" id="UP000652219">
    <property type="component" value="Unassembled WGS sequence"/>
</dbReference>
<dbReference type="AlphaFoldDB" id="A0A8H6JT55"/>
<evidence type="ECO:0000256" key="1">
    <source>
        <dbReference type="SAM" id="MobiDB-lite"/>
    </source>
</evidence>
<feature type="region of interest" description="Disordered" evidence="1">
    <location>
        <begin position="122"/>
        <end position="146"/>
    </location>
</feature>
<comment type="caution">
    <text evidence="2">The sequence shown here is derived from an EMBL/GenBank/DDBJ whole genome shotgun (WGS) entry which is preliminary data.</text>
</comment>
<reference evidence="2 3" key="1">
    <citation type="journal article" date="2020" name="Phytopathology">
        <title>Genome Sequence Resources of Colletotrichum truncatum, C. plurivorum, C. musicola, and C. sojae: Four Species Pathogenic to Soybean (Glycine max).</title>
        <authorList>
            <person name="Rogerio F."/>
            <person name="Boufleur T.R."/>
            <person name="Ciampi-Guillardi M."/>
            <person name="Sukno S.A."/>
            <person name="Thon M.R."/>
            <person name="Massola Junior N.S."/>
            <person name="Baroncelli R."/>
        </authorList>
    </citation>
    <scope>NUCLEOTIDE SEQUENCE [LARGE SCALE GENOMIC DNA]</scope>
    <source>
        <strain evidence="2 3">LFN0009</strain>
    </source>
</reference>
<dbReference type="EMBL" id="WIGN01000013">
    <property type="protein sequence ID" value="KAF6818710.1"/>
    <property type="molecule type" value="Genomic_DNA"/>
</dbReference>
<feature type="compositionally biased region" description="Basic residues" evidence="1">
    <location>
        <begin position="182"/>
        <end position="195"/>
    </location>
</feature>
<keyword evidence="3" id="KW-1185">Reference proteome</keyword>